<name>A0A0L0HP60_SPIPD</name>
<gene>
    <name evidence="3" type="ORF">SPPG_02249</name>
</gene>
<dbReference type="InterPro" id="IPR033349">
    <property type="entry name" value="ATRIP"/>
</dbReference>
<dbReference type="OrthoDB" id="5560192at2759"/>
<dbReference type="VEuPathDB" id="FungiDB:SPPG_02249"/>
<reference evidence="3 4" key="1">
    <citation type="submission" date="2009-08" db="EMBL/GenBank/DDBJ databases">
        <title>The Genome Sequence of Spizellomyces punctatus strain DAOM BR117.</title>
        <authorList>
            <consortium name="The Broad Institute Genome Sequencing Platform"/>
            <person name="Russ C."/>
            <person name="Cuomo C."/>
            <person name="Shea T."/>
            <person name="Young S.K."/>
            <person name="Zeng Q."/>
            <person name="Koehrsen M."/>
            <person name="Haas B."/>
            <person name="Borodovsky M."/>
            <person name="Guigo R."/>
            <person name="Alvarado L."/>
            <person name="Berlin A."/>
            <person name="Bochicchio J."/>
            <person name="Borenstein D."/>
            <person name="Chapman S."/>
            <person name="Chen Z."/>
            <person name="Engels R."/>
            <person name="Freedman E."/>
            <person name="Gellesch M."/>
            <person name="Goldberg J."/>
            <person name="Griggs A."/>
            <person name="Gujja S."/>
            <person name="Heiman D."/>
            <person name="Hepburn T."/>
            <person name="Howarth C."/>
            <person name="Jen D."/>
            <person name="Larson L."/>
            <person name="Lewis B."/>
            <person name="Mehta T."/>
            <person name="Park D."/>
            <person name="Pearson M."/>
            <person name="Roberts A."/>
            <person name="Saif S."/>
            <person name="Shenoy N."/>
            <person name="Sisk P."/>
            <person name="Stolte C."/>
            <person name="Sykes S."/>
            <person name="Thomson T."/>
            <person name="Walk T."/>
            <person name="White J."/>
            <person name="Yandava C."/>
            <person name="Burger G."/>
            <person name="Gray M.W."/>
            <person name="Holland P.W.H."/>
            <person name="King N."/>
            <person name="Lang F.B.F."/>
            <person name="Roger A.J."/>
            <person name="Ruiz-Trillo I."/>
            <person name="Lander E."/>
            <person name="Nusbaum C."/>
        </authorList>
    </citation>
    <scope>NUCLEOTIDE SEQUENCE [LARGE SCALE GENOMIC DNA]</scope>
    <source>
        <strain evidence="3 4">DAOM BR117</strain>
    </source>
</reference>
<evidence type="ECO:0000256" key="1">
    <source>
        <dbReference type="SAM" id="Coils"/>
    </source>
</evidence>
<keyword evidence="1" id="KW-0175">Coiled coil</keyword>
<evidence type="ECO:0000313" key="3">
    <source>
        <dbReference type="EMBL" id="KND03191.1"/>
    </source>
</evidence>
<dbReference type="PANTHER" id="PTHR28594">
    <property type="entry name" value="ATR-INTERACTING PROTEIN"/>
    <property type="match status" value="1"/>
</dbReference>
<dbReference type="RefSeq" id="XP_016611230.1">
    <property type="nucleotide sequence ID" value="XM_016750539.1"/>
</dbReference>
<dbReference type="InParanoid" id="A0A0L0HP60"/>
<proteinExistence type="predicted"/>
<dbReference type="AlphaFoldDB" id="A0A0L0HP60"/>
<dbReference type="Proteomes" id="UP000053201">
    <property type="component" value="Unassembled WGS sequence"/>
</dbReference>
<organism evidence="3 4">
    <name type="scientific">Spizellomyces punctatus (strain DAOM BR117)</name>
    <dbReference type="NCBI Taxonomy" id="645134"/>
    <lineage>
        <taxon>Eukaryota</taxon>
        <taxon>Fungi</taxon>
        <taxon>Fungi incertae sedis</taxon>
        <taxon>Chytridiomycota</taxon>
        <taxon>Chytridiomycota incertae sedis</taxon>
        <taxon>Chytridiomycetes</taxon>
        <taxon>Spizellomycetales</taxon>
        <taxon>Spizellomycetaceae</taxon>
        <taxon>Spizellomyces</taxon>
    </lineage>
</organism>
<feature type="coiled-coil region" evidence="1">
    <location>
        <begin position="108"/>
        <end position="199"/>
    </location>
</feature>
<dbReference type="GeneID" id="27685845"/>
<dbReference type="GO" id="GO:0000077">
    <property type="term" value="P:DNA damage checkpoint signaling"/>
    <property type="evidence" value="ECO:0007669"/>
    <property type="project" value="InterPro"/>
</dbReference>
<protein>
    <submittedName>
        <fullName evidence="3">Uncharacterized protein</fullName>
    </submittedName>
</protein>
<feature type="region of interest" description="Disordered" evidence="2">
    <location>
        <begin position="1"/>
        <end position="23"/>
    </location>
</feature>
<keyword evidence="4" id="KW-1185">Reference proteome</keyword>
<accession>A0A0L0HP60</accession>
<dbReference type="PANTHER" id="PTHR28594:SF1">
    <property type="entry name" value="ATR-INTERACTING PROTEIN"/>
    <property type="match status" value="1"/>
</dbReference>
<dbReference type="EMBL" id="KQ257452">
    <property type="protein sequence ID" value="KND03191.1"/>
    <property type="molecule type" value="Genomic_DNA"/>
</dbReference>
<evidence type="ECO:0000256" key="2">
    <source>
        <dbReference type="SAM" id="MobiDB-lite"/>
    </source>
</evidence>
<sequence length="692" mass="77834">MKMNKPNYLDDFQYGADDDDDEYDVGDLDIETLKALEQQELQYLSQLENSINSPLGPQKHPSFSEVHPINPAAQDVNAFENRNQSPLVPGNPFAKGPFDGPKSDALSISELQTTLQKLKEEKEILQMEKETLVHDKLIREGEISIVRKSLAKADIDARNLRSALADQAARAEQEKEAMKNQYQKDIERLNTEMLFLQQEIRGMQTPKRGPTVALSPAPVIDDHNVSGTVASSPSQVKVEPELAALDSQHVDEKTVPALIDQDLPKPTERYRLRIAEPPGAMFLRRLLVEDIFTDDGTTVWTPTGSLSEMAAFLPSYVSNQCFRGDMIATDADKSCATFVSTLTKDISRLVVDPSISLNTLLPCVDQFIEMCMRQGLFIPLPFLTRMWGLLIMYSRECRELVLKMDQDQPKTPILEHLQRLVDMIASNFQRPPQKQWGDSIIPAARHLFTAMTALAGTTEQAELHRLTKVISPAALLYLLDHRQPQEICFHAVEFCVSLLADQTFVDRILDQSLKAEGRRTILERFCTILTDKHTQTSAAPDQKLQLSDTKFPRWRLKVSIIRLFCTLAAKYPKSLPSLCTPMIMNRLIGYLQNEAQVLYSTGHQLQDTRTLFFKDLLKLLHTLLSHPHTVAIDPKASEGAQHILVATLADLLITAQDRIDMQDVADLTKEIMHCLILDPDAAMAELLPPGIE</sequence>
<evidence type="ECO:0000313" key="4">
    <source>
        <dbReference type="Proteomes" id="UP000053201"/>
    </source>
</evidence>